<evidence type="ECO:0000313" key="2">
    <source>
        <dbReference type="Proteomes" id="UP000001075"/>
    </source>
</evidence>
<protein>
    <submittedName>
        <fullName evidence="1">Uncharacterized protein</fullName>
    </submittedName>
</protein>
<dbReference type="Proteomes" id="UP000001075">
    <property type="component" value="Unassembled WGS sequence"/>
</dbReference>
<name>G3HY11_CRIGR</name>
<sequence length="67" mass="7467">MARDKALRYVGPLRFSVSQRKQKQLPPWLAGWLAVYLLAGKSISDSPARSLSVQHLPRADLLGKILP</sequence>
<proteinExistence type="predicted"/>
<dbReference type="AlphaFoldDB" id="G3HY11"/>
<gene>
    <name evidence="1" type="ORF">I79_015936</name>
</gene>
<accession>G3HY11</accession>
<reference evidence="2" key="1">
    <citation type="journal article" date="2011" name="Nat. Biotechnol.">
        <title>The genomic sequence of the Chinese hamster ovary (CHO)-K1 cell line.</title>
        <authorList>
            <person name="Xu X."/>
            <person name="Nagarajan H."/>
            <person name="Lewis N.E."/>
            <person name="Pan S."/>
            <person name="Cai Z."/>
            <person name="Liu X."/>
            <person name="Chen W."/>
            <person name="Xie M."/>
            <person name="Wang W."/>
            <person name="Hammond S."/>
            <person name="Andersen M.R."/>
            <person name="Neff N."/>
            <person name="Passarelli B."/>
            <person name="Koh W."/>
            <person name="Fan H.C."/>
            <person name="Wang J."/>
            <person name="Gui Y."/>
            <person name="Lee K.H."/>
            <person name="Betenbaugh M.J."/>
            <person name="Quake S.R."/>
            <person name="Famili I."/>
            <person name="Palsson B.O."/>
            <person name="Wang J."/>
        </authorList>
    </citation>
    <scope>NUCLEOTIDE SEQUENCE [LARGE SCALE GENOMIC DNA]</scope>
    <source>
        <strain evidence="2">CHO K1 cell line</strain>
    </source>
</reference>
<dbReference type="EMBL" id="JH000899">
    <property type="protein sequence ID" value="EGW12160.1"/>
    <property type="molecule type" value="Genomic_DNA"/>
</dbReference>
<organism evidence="1 2">
    <name type="scientific">Cricetulus griseus</name>
    <name type="common">Chinese hamster</name>
    <name type="synonym">Cricetulus barabensis griseus</name>
    <dbReference type="NCBI Taxonomy" id="10029"/>
    <lineage>
        <taxon>Eukaryota</taxon>
        <taxon>Metazoa</taxon>
        <taxon>Chordata</taxon>
        <taxon>Craniata</taxon>
        <taxon>Vertebrata</taxon>
        <taxon>Euteleostomi</taxon>
        <taxon>Mammalia</taxon>
        <taxon>Eutheria</taxon>
        <taxon>Euarchontoglires</taxon>
        <taxon>Glires</taxon>
        <taxon>Rodentia</taxon>
        <taxon>Myomorpha</taxon>
        <taxon>Muroidea</taxon>
        <taxon>Cricetidae</taxon>
        <taxon>Cricetinae</taxon>
        <taxon>Cricetulus</taxon>
    </lineage>
</organism>
<dbReference type="InParanoid" id="G3HY11"/>
<evidence type="ECO:0000313" key="1">
    <source>
        <dbReference type="EMBL" id="EGW12160.1"/>
    </source>
</evidence>